<comment type="caution">
    <text evidence="3">The sequence shown here is derived from an EMBL/GenBank/DDBJ whole genome shotgun (WGS) entry which is preliminary data.</text>
</comment>
<dbReference type="PANTHER" id="PTHR31827">
    <property type="entry name" value="EMB|CAB89363.1"/>
    <property type="match status" value="1"/>
</dbReference>
<name>A0A6G0WAW3_9STRA</name>
<gene>
    <name evidence="3" type="ORF">Ae201684_017652</name>
</gene>
<dbReference type="Pfam" id="PF24906">
    <property type="entry name" value="Zf_WRKY19"/>
    <property type="match status" value="1"/>
</dbReference>
<sequence length="168" mass="18825">MQCYFNGCNFTAVPGSWKCKFHMQRNRCKVQDCHNQVYARLLCVKHGGKLKCQVDGCDVNCRVGKFCTKHSPPEALRYCSVEGCSSHAHLAGKCFRHGGGRRCAFPDCTKFARRRGFCARHTSQEPPSKDSSSREQVVPPQNAIADVQSLLAYYYQDLGNLPSAQFVP</sequence>
<dbReference type="Proteomes" id="UP000481153">
    <property type="component" value="Unassembled WGS sequence"/>
</dbReference>
<accession>A0A6G0WAW3</accession>
<reference evidence="3 4" key="1">
    <citation type="submission" date="2019-07" db="EMBL/GenBank/DDBJ databases">
        <title>Genomics analysis of Aphanomyces spp. identifies a new class of oomycete effector associated with host adaptation.</title>
        <authorList>
            <person name="Gaulin E."/>
        </authorList>
    </citation>
    <scope>NUCLEOTIDE SEQUENCE [LARGE SCALE GENOMIC DNA]</scope>
    <source>
        <strain evidence="3 4">ATCC 201684</strain>
    </source>
</reference>
<feature type="region of interest" description="Disordered" evidence="1">
    <location>
        <begin position="120"/>
        <end position="139"/>
    </location>
</feature>
<evidence type="ECO:0000313" key="3">
    <source>
        <dbReference type="EMBL" id="KAF0723422.1"/>
    </source>
</evidence>
<dbReference type="AlphaFoldDB" id="A0A6G0WAW3"/>
<dbReference type="VEuPathDB" id="FungiDB:AeMF1_002134"/>
<evidence type="ECO:0000259" key="2">
    <source>
        <dbReference type="Pfam" id="PF24906"/>
    </source>
</evidence>
<organism evidence="3 4">
    <name type="scientific">Aphanomyces euteiches</name>
    <dbReference type="NCBI Taxonomy" id="100861"/>
    <lineage>
        <taxon>Eukaryota</taxon>
        <taxon>Sar</taxon>
        <taxon>Stramenopiles</taxon>
        <taxon>Oomycota</taxon>
        <taxon>Saprolegniomycetes</taxon>
        <taxon>Saprolegniales</taxon>
        <taxon>Verrucalvaceae</taxon>
        <taxon>Aphanomyces</taxon>
    </lineage>
</organism>
<proteinExistence type="predicted"/>
<keyword evidence="4" id="KW-1185">Reference proteome</keyword>
<dbReference type="InterPro" id="IPR056866">
    <property type="entry name" value="Znf_WRKY19"/>
</dbReference>
<dbReference type="PANTHER" id="PTHR31827:SF1">
    <property type="entry name" value="EMB|CAB89363.1"/>
    <property type="match status" value="1"/>
</dbReference>
<protein>
    <recommendedName>
        <fullName evidence="2">WRKY19-like zinc finger domain-containing protein</fullName>
    </recommendedName>
</protein>
<dbReference type="EMBL" id="VJMJ01000307">
    <property type="protein sequence ID" value="KAF0723422.1"/>
    <property type="molecule type" value="Genomic_DNA"/>
</dbReference>
<evidence type="ECO:0000256" key="1">
    <source>
        <dbReference type="SAM" id="MobiDB-lite"/>
    </source>
</evidence>
<evidence type="ECO:0000313" key="4">
    <source>
        <dbReference type="Proteomes" id="UP000481153"/>
    </source>
</evidence>
<feature type="domain" description="WRKY19-like zinc finger" evidence="2">
    <location>
        <begin position="100"/>
        <end position="121"/>
    </location>
</feature>